<keyword evidence="5" id="KW-1185">Reference proteome</keyword>
<dbReference type="InterPro" id="IPR029048">
    <property type="entry name" value="HSP70_C_sf"/>
</dbReference>
<reference evidence="4" key="1">
    <citation type="submission" date="2023-08" db="EMBL/GenBank/DDBJ databases">
        <authorList>
            <person name="Chen Y."/>
            <person name="Shah S."/>
            <person name="Dougan E. K."/>
            <person name="Thang M."/>
            <person name="Chan C."/>
        </authorList>
    </citation>
    <scope>NUCLEOTIDE SEQUENCE</scope>
</reference>
<dbReference type="SUPFAM" id="SSF100934">
    <property type="entry name" value="Heat shock protein 70kD (HSP70), C-terminal subdomain"/>
    <property type="match status" value="1"/>
</dbReference>
<dbReference type="PANTHER" id="PTHR45639">
    <property type="entry name" value="HSC70CB, ISOFORM G-RELATED"/>
    <property type="match status" value="1"/>
</dbReference>
<evidence type="ECO:0000256" key="1">
    <source>
        <dbReference type="ARBA" id="ARBA00022741"/>
    </source>
</evidence>
<dbReference type="Gene3D" id="1.20.1270.10">
    <property type="match status" value="1"/>
</dbReference>
<dbReference type="GO" id="GO:0030968">
    <property type="term" value="P:endoplasmic reticulum unfolded protein response"/>
    <property type="evidence" value="ECO:0007669"/>
    <property type="project" value="TreeGrafter"/>
</dbReference>
<dbReference type="InterPro" id="IPR013126">
    <property type="entry name" value="Hsp_70_fam"/>
</dbReference>
<keyword evidence="1" id="KW-0547">Nucleotide-binding</keyword>
<proteinExistence type="predicted"/>
<evidence type="ECO:0000313" key="5">
    <source>
        <dbReference type="Proteomes" id="UP001178507"/>
    </source>
</evidence>
<gene>
    <name evidence="4" type="ORF">EVOR1521_LOCUS2807</name>
</gene>
<dbReference type="GO" id="GO:0034663">
    <property type="term" value="C:endoplasmic reticulum chaperone complex"/>
    <property type="evidence" value="ECO:0007669"/>
    <property type="project" value="TreeGrafter"/>
</dbReference>
<dbReference type="GO" id="GO:0140662">
    <property type="term" value="F:ATP-dependent protein folding chaperone"/>
    <property type="evidence" value="ECO:0007669"/>
    <property type="project" value="InterPro"/>
</dbReference>
<dbReference type="AlphaFoldDB" id="A0AA36HPU6"/>
<name>A0AA36HPU6_9DINO</name>
<sequence>MGRDKLERDDIVKVSTEEQRQEILKLCTEYEEWMYEAGAAKSEFETKLKALQDLLGPMEERAIELEARADIPEAVEEEIAAIKDMKKHIAKNMSWVSSNKTDAAAEKLAEFESWWAKKQEQQKTLPLHEAPAYTKQEVMSAISKVKKEWDKLKKMKKPKETKPKKEFTVLISVLVFFSHWHSSSQCADKL</sequence>
<dbReference type="Proteomes" id="UP001178507">
    <property type="component" value="Unassembled WGS sequence"/>
</dbReference>
<organism evidence="4 5">
    <name type="scientific">Effrenium voratum</name>
    <dbReference type="NCBI Taxonomy" id="2562239"/>
    <lineage>
        <taxon>Eukaryota</taxon>
        <taxon>Sar</taxon>
        <taxon>Alveolata</taxon>
        <taxon>Dinophyceae</taxon>
        <taxon>Suessiales</taxon>
        <taxon>Symbiodiniaceae</taxon>
        <taxon>Effrenium</taxon>
    </lineage>
</organism>
<keyword evidence="2" id="KW-0067">ATP-binding</keyword>
<comment type="caution">
    <text evidence="4">The sequence shown here is derived from an EMBL/GenBank/DDBJ whole genome shotgun (WGS) entry which is preliminary data.</text>
</comment>
<dbReference type="EMBL" id="CAUJNA010000158">
    <property type="protein sequence ID" value="CAJ1372816.1"/>
    <property type="molecule type" value="Genomic_DNA"/>
</dbReference>
<evidence type="ECO:0000313" key="4">
    <source>
        <dbReference type="EMBL" id="CAJ1372816.1"/>
    </source>
</evidence>
<accession>A0AA36HPU6</accession>
<evidence type="ECO:0000256" key="2">
    <source>
        <dbReference type="ARBA" id="ARBA00022840"/>
    </source>
</evidence>
<evidence type="ECO:0000256" key="3">
    <source>
        <dbReference type="ARBA" id="ARBA00023186"/>
    </source>
</evidence>
<keyword evidence="3" id="KW-0143">Chaperone</keyword>
<protein>
    <submittedName>
        <fullName evidence="4">Uncharacterized protein</fullName>
    </submittedName>
</protein>
<dbReference type="GO" id="GO:0005524">
    <property type="term" value="F:ATP binding"/>
    <property type="evidence" value="ECO:0007669"/>
    <property type="project" value="UniProtKB-KW"/>
</dbReference>
<dbReference type="PANTHER" id="PTHR45639:SF3">
    <property type="entry name" value="HYPOXIA UP-REGULATED PROTEIN 1"/>
    <property type="match status" value="1"/>
</dbReference>